<dbReference type="NCBIfam" id="TIGR02937">
    <property type="entry name" value="sigma70-ECF"/>
    <property type="match status" value="1"/>
</dbReference>
<sequence length="184" mass="21664">MRVTDENFIKHLKKKREEALQYVIDEYMGIIKAIIYNALKSYNDPQIIEECISDTFLGAYENAKQFRGDKEDFKRWICTIAKFKAISKQRRLSKTPYFYELNETGEAAISAEEEYLIKTTTEEVLIMMTQLEQLDRDIFTMKYFLNMKNEEIAIHCGLTKAAIDNRLYRGKKRLQQIRLGGSMT</sequence>
<dbReference type="Gene3D" id="1.10.10.10">
    <property type="entry name" value="Winged helix-like DNA-binding domain superfamily/Winged helix DNA-binding domain"/>
    <property type="match status" value="1"/>
</dbReference>
<dbReference type="InterPro" id="IPR036388">
    <property type="entry name" value="WH-like_DNA-bd_sf"/>
</dbReference>
<keyword evidence="4" id="KW-0238">DNA-binding</keyword>
<reference evidence="8 9" key="1">
    <citation type="submission" date="2018-06" db="EMBL/GenBank/DDBJ databases">
        <authorList>
            <consortium name="Pathogen Informatics"/>
            <person name="Doyle S."/>
        </authorList>
    </citation>
    <scope>NUCLEOTIDE SEQUENCE [LARGE SCALE GENOMIC DNA]</scope>
    <source>
        <strain evidence="8 9">NCTC7582</strain>
    </source>
</reference>
<evidence type="ECO:0000256" key="2">
    <source>
        <dbReference type="ARBA" id="ARBA00023015"/>
    </source>
</evidence>
<dbReference type="Pfam" id="PF04542">
    <property type="entry name" value="Sigma70_r2"/>
    <property type="match status" value="1"/>
</dbReference>
<feature type="domain" description="RNA polymerase sigma factor 70 region 4 type 2" evidence="7">
    <location>
        <begin position="127"/>
        <end position="174"/>
    </location>
</feature>
<evidence type="ECO:0000313" key="9">
    <source>
        <dbReference type="Proteomes" id="UP000251431"/>
    </source>
</evidence>
<dbReference type="PANTHER" id="PTHR43133:SF8">
    <property type="entry name" value="RNA POLYMERASE SIGMA FACTOR HI_1459-RELATED"/>
    <property type="match status" value="1"/>
</dbReference>
<dbReference type="InterPro" id="IPR007627">
    <property type="entry name" value="RNA_pol_sigma70_r2"/>
</dbReference>
<comment type="similarity">
    <text evidence="1">Belongs to the sigma-70 factor family. ECF subfamily.</text>
</comment>
<dbReference type="SUPFAM" id="SSF88946">
    <property type="entry name" value="Sigma2 domain of RNA polymerase sigma factors"/>
    <property type="match status" value="1"/>
</dbReference>
<dbReference type="RefSeq" id="WP_112116928.1">
    <property type="nucleotide sequence ID" value="NZ_UAQE01000001.1"/>
</dbReference>
<name>A0A2X0Z6B5_9BACI</name>
<proteinExistence type="inferred from homology"/>
<evidence type="ECO:0000256" key="1">
    <source>
        <dbReference type="ARBA" id="ARBA00010641"/>
    </source>
</evidence>
<evidence type="ECO:0000256" key="5">
    <source>
        <dbReference type="ARBA" id="ARBA00023163"/>
    </source>
</evidence>
<dbReference type="InterPro" id="IPR013325">
    <property type="entry name" value="RNA_pol_sigma_r2"/>
</dbReference>
<gene>
    <name evidence="8" type="ORF">NCTC7582_01449</name>
</gene>
<evidence type="ECO:0000256" key="3">
    <source>
        <dbReference type="ARBA" id="ARBA00023082"/>
    </source>
</evidence>
<evidence type="ECO:0000256" key="4">
    <source>
        <dbReference type="ARBA" id="ARBA00023125"/>
    </source>
</evidence>
<protein>
    <submittedName>
        <fullName evidence="8">RNA polymerase factor sigma-70</fullName>
    </submittedName>
</protein>
<organism evidence="8 9">
    <name type="scientific">Lysinibacillus capsici</name>
    <dbReference type="NCBI Taxonomy" id="2115968"/>
    <lineage>
        <taxon>Bacteria</taxon>
        <taxon>Bacillati</taxon>
        <taxon>Bacillota</taxon>
        <taxon>Bacilli</taxon>
        <taxon>Bacillales</taxon>
        <taxon>Bacillaceae</taxon>
        <taxon>Lysinibacillus</taxon>
    </lineage>
</organism>
<dbReference type="GO" id="GO:0006352">
    <property type="term" value="P:DNA-templated transcription initiation"/>
    <property type="evidence" value="ECO:0007669"/>
    <property type="project" value="InterPro"/>
</dbReference>
<dbReference type="SUPFAM" id="SSF88659">
    <property type="entry name" value="Sigma3 and sigma4 domains of RNA polymerase sigma factors"/>
    <property type="match status" value="1"/>
</dbReference>
<dbReference type="GO" id="GO:0016987">
    <property type="term" value="F:sigma factor activity"/>
    <property type="evidence" value="ECO:0007669"/>
    <property type="project" value="UniProtKB-KW"/>
</dbReference>
<dbReference type="InterPro" id="IPR013324">
    <property type="entry name" value="RNA_pol_sigma_r3/r4-like"/>
</dbReference>
<dbReference type="EMBL" id="UAQE01000001">
    <property type="protein sequence ID" value="SPT98081.1"/>
    <property type="molecule type" value="Genomic_DNA"/>
</dbReference>
<dbReference type="GO" id="GO:0003677">
    <property type="term" value="F:DNA binding"/>
    <property type="evidence" value="ECO:0007669"/>
    <property type="project" value="UniProtKB-KW"/>
</dbReference>
<keyword evidence="2" id="KW-0805">Transcription regulation</keyword>
<dbReference type="Proteomes" id="UP000251431">
    <property type="component" value="Unassembled WGS sequence"/>
</dbReference>
<keyword evidence="3" id="KW-0731">Sigma factor</keyword>
<evidence type="ECO:0000313" key="8">
    <source>
        <dbReference type="EMBL" id="SPT98081.1"/>
    </source>
</evidence>
<dbReference type="AlphaFoldDB" id="A0A2X0Z6B5"/>
<dbReference type="PANTHER" id="PTHR43133">
    <property type="entry name" value="RNA POLYMERASE ECF-TYPE SIGMA FACTO"/>
    <property type="match status" value="1"/>
</dbReference>
<dbReference type="Gene3D" id="1.10.1740.10">
    <property type="match status" value="1"/>
</dbReference>
<accession>A0A2X0Z6B5</accession>
<dbReference type="Pfam" id="PF08281">
    <property type="entry name" value="Sigma70_r4_2"/>
    <property type="match status" value="1"/>
</dbReference>
<evidence type="ECO:0000259" key="7">
    <source>
        <dbReference type="Pfam" id="PF08281"/>
    </source>
</evidence>
<dbReference type="InterPro" id="IPR014284">
    <property type="entry name" value="RNA_pol_sigma-70_dom"/>
</dbReference>
<feature type="domain" description="RNA polymerase sigma-70 region 2" evidence="6">
    <location>
        <begin position="33"/>
        <end position="94"/>
    </location>
</feature>
<evidence type="ECO:0000259" key="6">
    <source>
        <dbReference type="Pfam" id="PF04542"/>
    </source>
</evidence>
<dbReference type="InterPro" id="IPR039425">
    <property type="entry name" value="RNA_pol_sigma-70-like"/>
</dbReference>
<dbReference type="InterPro" id="IPR013249">
    <property type="entry name" value="RNA_pol_sigma70_r4_t2"/>
</dbReference>
<keyword evidence="5" id="KW-0804">Transcription</keyword>